<dbReference type="AlphaFoldDB" id="A0A9D4LRY9"/>
<feature type="region of interest" description="Disordered" evidence="1">
    <location>
        <begin position="1"/>
        <end position="28"/>
    </location>
</feature>
<proteinExistence type="predicted"/>
<dbReference type="EMBL" id="JAIWYP010000002">
    <property type="protein sequence ID" value="KAH3862713.1"/>
    <property type="molecule type" value="Genomic_DNA"/>
</dbReference>
<sequence>MDSRISDATKGIPDEKWQQPSADTPGRRCFQTATSVDPGCGRRASATPAAQFF</sequence>
<protein>
    <submittedName>
        <fullName evidence="2">Uncharacterized protein</fullName>
    </submittedName>
</protein>
<keyword evidence="3" id="KW-1185">Reference proteome</keyword>
<evidence type="ECO:0000313" key="2">
    <source>
        <dbReference type="EMBL" id="KAH3862713.1"/>
    </source>
</evidence>
<evidence type="ECO:0000313" key="3">
    <source>
        <dbReference type="Proteomes" id="UP000828390"/>
    </source>
</evidence>
<reference evidence="2" key="2">
    <citation type="submission" date="2020-11" db="EMBL/GenBank/DDBJ databases">
        <authorList>
            <person name="McCartney M.A."/>
            <person name="Auch B."/>
            <person name="Kono T."/>
            <person name="Mallez S."/>
            <person name="Becker A."/>
            <person name="Gohl D.M."/>
            <person name="Silverstein K.A.T."/>
            <person name="Koren S."/>
            <person name="Bechman K.B."/>
            <person name="Herman A."/>
            <person name="Abrahante J.E."/>
            <person name="Garbe J."/>
        </authorList>
    </citation>
    <scope>NUCLEOTIDE SEQUENCE</scope>
    <source>
        <strain evidence="2">Duluth1</strain>
        <tissue evidence="2">Whole animal</tissue>
    </source>
</reference>
<dbReference type="Proteomes" id="UP000828390">
    <property type="component" value="Unassembled WGS sequence"/>
</dbReference>
<comment type="caution">
    <text evidence="2">The sequence shown here is derived from an EMBL/GenBank/DDBJ whole genome shotgun (WGS) entry which is preliminary data.</text>
</comment>
<organism evidence="2 3">
    <name type="scientific">Dreissena polymorpha</name>
    <name type="common">Zebra mussel</name>
    <name type="synonym">Mytilus polymorpha</name>
    <dbReference type="NCBI Taxonomy" id="45954"/>
    <lineage>
        <taxon>Eukaryota</taxon>
        <taxon>Metazoa</taxon>
        <taxon>Spiralia</taxon>
        <taxon>Lophotrochozoa</taxon>
        <taxon>Mollusca</taxon>
        <taxon>Bivalvia</taxon>
        <taxon>Autobranchia</taxon>
        <taxon>Heteroconchia</taxon>
        <taxon>Euheterodonta</taxon>
        <taxon>Imparidentia</taxon>
        <taxon>Neoheterodontei</taxon>
        <taxon>Myida</taxon>
        <taxon>Dreissenoidea</taxon>
        <taxon>Dreissenidae</taxon>
        <taxon>Dreissena</taxon>
    </lineage>
</organism>
<gene>
    <name evidence="2" type="ORF">DPMN_025687</name>
</gene>
<reference evidence="2" key="1">
    <citation type="journal article" date="2019" name="bioRxiv">
        <title>The Genome of the Zebra Mussel, Dreissena polymorpha: A Resource for Invasive Species Research.</title>
        <authorList>
            <person name="McCartney M.A."/>
            <person name="Auch B."/>
            <person name="Kono T."/>
            <person name="Mallez S."/>
            <person name="Zhang Y."/>
            <person name="Obille A."/>
            <person name="Becker A."/>
            <person name="Abrahante J.E."/>
            <person name="Garbe J."/>
            <person name="Badalamenti J.P."/>
            <person name="Herman A."/>
            <person name="Mangelson H."/>
            <person name="Liachko I."/>
            <person name="Sullivan S."/>
            <person name="Sone E.D."/>
            <person name="Koren S."/>
            <person name="Silverstein K.A.T."/>
            <person name="Beckman K.B."/>
            <person name="Gohl D.M."/>
        </authorList>
    </citation>
    <scope>NUCLEOTIDE SEQUENCE</scope>
    <source>
        <strain evidence="2">Duluth1</strain>
        <tissue evidence="2">Whole animal</tissue>
    </source>
</reference>
<accession>A0A9D4LRY9</accession>
<evidence type="ECO:0000256" key="1">
    <source>
        <dbReference type="SAM" id="MobiDB-lite"/>
    </source>
</evidence>
<feature type="compositionally biased region" description="Basic and acidic residues" evidence="1">
    <location>
        <begin position="1"/>
        <end position="17"/>
    </location>
</feature>
<name>A0A9D4LRY9_DREPO</name>